<proteinExistence type="predicted"/>
<gene>
    <name evidence="1" type="ORF">DVS28_a4824</name>
</gene>
<protein>
    <submittedName>
        <fullName evidence="1">Uncharacterized protein</fullName>
    </submittedName>
</protein>
<keyword evidence="2" id="KW-1185">Reference proteome</keyword>
<evidence type="ECO:0000313" key="1">
    <source>
        <dbReference type="EMBL" id="AXV09482.1"/>
    </source>
</evidence>
<dbReference type="AlphaFoldDB" id="A0A346Y4T5"/>
<accession>A0A346Y4T5</accession>
<dbReference type="KEGG" id="euz:DVS28_a4824"/>
<organism evidence="1 2">
    <name type="scientific">Euzebya pacifica</name>
    <dbReference type="NCBI Taxonomy" id="1608957"/>
    <lineage>
        <taxon>Bacteria</taxon>
        <taxon>Bacillati</taxon>
        <taxon>Actinomycetota</taxon>
        <taxon>Nitriliruptoria</taxon>
        <taxon>Euzebyales</taxon>
    </lineage>
</organism>
<sequence length="78" mass="8137">MSRVAVRPSTGAPRRLARSLTVLADDLTAAVEAVADVRYALEHGHHHADVADLLADATTAVARLDATVLDGPRLAVVS</sequence>
<dbReference type="EMBL" id="CP031165">
    <property type="protein sequence ID" value="AXV09482.1"/>
    <property type="molecule type" value="Genomic_DNA"/>
</dbReference>
<dbReference type="Proteomes" id="UP000264006">
    <property type="component" value="Chromosome"/>
</dbReference>
<name>A0A346Y4T5_9ACTN</name>
<reference evidence="1 2" key="1">
    <citation type="submission" date="2018-09" db="EMBL/GenBank/DDBJ databases">
        <title>Complete genome sequence of Euzebya sp. DY32-46 isolated from seawater of Pacific Ocean.</title>
        <authorList>
            <person name="Xu L."/>
            <person name="Wu Y.-H."/>
            <person name="Xu X.-W."/>
        </authorList>
    </citation>
    <scope>NUCLEOTIDE SEQUENCE [LARGE SCALE GENOMIC DNA]</scope>
    <source>
        <strain evidence="1 2">DY32-46</strain>
    </source>
</reference>
<evidence type="ECO:0000313" key="2">
    <source>
        <dbReference type="Proteomes" id="UP000264006"/>
    </source>
</evidence>
<dbReference type="RefSeq" id="WP_114593659.1">
    <property type="nucleotide sequence ID" value="NZ_CP031165.1"/>
</dbReference>